<comment type="caution">
    <text evidence="3">The sequence shown here is derived from an EMBL/GenBank/DDBJ whole genome shotgun (WGS) entry which is preliminary data.</text>
</comment>
<dbReference type="Proteomes" id="UP000037035">
    <property type="component" value="Unassembled WGS sequence"/>
</dbReference>
<keyword evidence="4" id="KW-1185">Reference proteome</keyword>
<protein>
    <submittedName>
        <fullName evidence="3">Uncharacterized protein</fullName>
    </submittedName>
</protein>
<dbReference type="VEuPathDB" id="FungiDB:VP01_2329g1"/>
<evidence type="ECO:0000313" key="3">
    <source>
        <dbReference type="EMBL" id="KNZ56744.1"/>
    </source>
</evidence>
<evidence type="ECO:0000313" key="4">
    <source>
        <dbReference type="Proteomes" id="UP000037035"/>
    </source>
</evidence>
<reference evidence="3 4" key="1">
    <citation type="submission" date="2015-08" db="EMBL/GenBank/DDBJ databases">
        <title>Next Generation Sequencing and Analysis of the Genome of Puccinia sorghi L Schw, the Causal Agent of Maize Common Rust.</title>
        <authorList>
            <person name="Rochi L."/>
            <person name="Burguener G."/>
            <person name="Darino M."/>
            <person name="Turjanski A."/>
            <person name="Kreff E."/>
            <person name="Dieguez M.J."/>
            <person name="Sacco F."/>
        </authorList>
    </citation>
    <scope>NUCLEOTIDE SEQUENCE [LARGE SCALE GENOMIC DNA]</scope>
    <source>
        <strain evidence="3 4">RO10H11247</strain>
    </source>
</reference>
<keyword evidence="2" id="KW-0472">Membrane</keyword>
<proteinExistence type="predicted"/>
<feature type="transmembrane region" description="Helical" evidence="2">
    <location>
        <begin position="84"/>
        <end position="104"/>
    </location>
</feature>
<keyword evidence="2" id="KW-1133">Transmembrane helix</keyword>
<dbReference type="AlphaFoldDB" id="A0A0L6V7P3"/>
<sequence>MMGRCGENMSLLLMPRRRISTAFGDLKCDAAARCDQVKAPPAASQATPRCGMTDLSSLLSRESRTRSCSHLDPSIRCNRPHNTLGIRSAVLLIKCMCGILLVWACTYLSSVHGNPLWLAPLAEGFRLLIPTQQSTRAITLKNHSLQNTSSDCVIWEITSKVSEGKHLYLASDELKLHRVTQKNPFQSLLFDIPYHLCRICPSEVRMIIFLIPGGTRQLTCLLIQFPFLSRFIRITTQIINAGRTCPNYLLINTNPALSSCYLRLGPRLDPLDSSHLHLEPPSPEEPDDNRSTPNPTTTWGKGPVFPSSTCKANTFFFILSLSFSLHLFLGNLVG</sequence>
<accession>A0A0L6V7P3</accession>
<gene>
    <name evidence="3" type="ORF">VP01_2329g1</name>
</gene>
<name>A0A0L6V7P3_9BASI</name>
<keyword evidence="2" id="KW-0812">Transmembrane</keyword>
<organism evidence="3 4">
    <name type="scientific">Puccinia sorghi</name>
    <dbReference type="NCBI Taxonomy" id="27349"/>
    <lineage>
        <taxon>Eukaryota</taxon>
        <taxon>Fungi</taxon>
        <taxon>Dikarya</taxon>
        <taxon>Basidiomycota</taxon>
        <taxon>Pucciniomycotina</taxon>
        <taxon>Pucciniomycetes</taxon>
        <taxon>Pucciniales</taxon>
        <taxon>Pucciniaceae</taxon>
        <taxon>Puccinia</taxon>
    </lineage>
</organism>
<dbReference type="EMBL" id="LAVV01007202">
    <property type="protein sequence ID" value="KNZ56744.1"/>
    <property type="molecule type" value="Genomic_DNA"/>
</dbReference>
<evidence type="ECO:0000256" key="2">
    <source>
        <dbReference type="SAM" id="Phobius"/>
    </source>
</evidence>
<evidence type="ECO:0000256" key="1">
    <source>
        <dbReference type="SAM" id="MobiDB-lite"/>
    </source>
</evidence>
<feature type="region of interest" description="Disordered" evidence="1">
    <location>
        <begin position="275"/>
        <end position="300"/>
    </location>
</feature>